<evidence type="ECO:0000256" key="7">
    <source>
        <dbReference type="RuleBase" id="RU363032"/>
    </source>
</evidence>
<keyword evidence="3" id="KW-1003">Cell membrane</keyword>
<feature type="transmembrane region" description="Helical" evidence="7">
    <location>
        <begin position="203"/>
        <end position="222"/>
    </location>
</feature>
<evidence type="ECO:0000256" key="6">
    <source>
        <dbReference type="ARBA" id="ARBA00023136"/>
    </source>
</evidence>
<keyword evidence="5 7" id="KW-1133">Transmembrane helix</keyword>
<feature type="transmembrane region" description="Helical" evidence="7">
    <location>
        <begin position="52"/>
        <end position="74"/>
    </location>
</feature>
<feature type="transmembrane region" description="Helical" evidence="7">
    <location>
        <begin position="253"/>
        <end position="275"/>
    </location>
</feature>
<dbReference type="Pfam" id="PF12911">
    <property type="entry name" value="OppC_N"/>
    <property type="match status" value="1"/>
</dbReference>
<sequence length="342" mass="37365">MVVEPLIEEAALENKGASLDAMTAPTGEAKKVKTQHRSPTQIALARLRKDRVAMLCLGIFAFFVLIAVFAPLLAKLEGQDTTTLHQDLLDDYGFPTISATSEHWFGIEPRLGRDLFARFVYGARPSLIVAVTVTVITAFVGVVMGLLAGFMGGWIDRVISWVIDFVLSLPYLLFAIAVPAVILTLFVEDATTADTSEVTRARFFSLILVLSFFGWASLARLIRGEVLSLREREFIAAAKVLGVPTRNVLFKELLPNLVAPIIISTSLALPSYIVAEAGLTFLGVGLVEPTPSWGLTISNATTYYRADPLYLWLPVLAISILVLALSLLGDSIRDAFDPRTRR</sequence>
<comment type="caution">
    <text evidence="9">The sequence shown here is derived from an EMBL/GenBank/DDBJ whole genome shotgun (WGS) entry which is preliminary data.</text>
</comment>
<reference evidence="9" key="1">
    <citation type="submission" date="2021-01" db="EMBL/GenBank/DDBJ databases">
        <title>Whole genome shotgun sequence of Actinoplanes ferrugineus NBRC 15555.</title>
        <authorList>
            <person name="Komaki H."/>
            <person name="Tamura T."/>
        </authorList>
    </citation>
    <scope>NUCLEOTIDE SEQUENCE</scope>
    <source>
        <strain evidence="9">NBRC 15555</strain>
    </source>
</reference>
<dbReference type="PANTHER" id="PTHR43386:SF1">
    <property type="entry name" value="D,D-DIPEPTIDE TRANSPORT SYSTEM PERMEASE PROTEIN DDPC-RELATED"/>
    <property type="match status" value="1"/>
</dbReference>
<keyword evidence="4 7" id="KW-0812">Transmembrane</keyword>
<dbReference type="PANTHER" id="PTHR43386">
    <property type="entry name" value="OLIGOPEPTIDE TRANSPORT SYSTEM PERMEASE PROTEIN APPC"/>
    <property type="match status" value="1"/>
</dbReference>
<dbReference type="InterPro" id="IPR035906">
    <property type="entry name" value="MetI-like_sf"/>
</dbReference>
<evidence type="ECO:0000256" key="2">
    <source>
        <dbReference type="ARBA" id="ARBA00022448"/>
    </source>
</evidence>
<feature type="transmembrane region" description="Helical" evidence="7">
    <location>
        <begin position="162"/>
        <end position="183"/>
    </location>
</feature>
<comment type="subcellular location">
    <subcellularLocation>
        <location evidence="1 7">Cell membrane</location>
        <topology evidence="1 7">Multi-pass membrane protein</topology>
    </subcellularLocation>
</comment>
<dbReference type="GO" id="GO:0055085">
    <property type="term" value="P:transmembrane transport"/>
    <property type="evidence" value="ECO:0007669"/>
    <property type="project" value="InterPro"/>
</dbReference>
<comment type="similarity">
    <text evidence="7">Belongs to the binding-protein-dependent transport system permease family.</text>
</comment>
<evidence type="ECO:0000259" key="8">
    <source>
        <dbReference type="PROSITE" id="PS50928"/>
    </source>
</evidence>
<organism evidence="9 10">
    <name type="scientific">Paractinoplanes ferrugineus</name>
    <dbReference type="NCBI Taxonomy" id="113564"/>
    <lineage>
        <taxon>Bacteria</taxon>
        <taxon>Bacillati</taxon>
        <taxon>Actinomycetota</taxon>
        <taxon>Actinomycetes</taxon>
        <taxon>Micromonosporales</taxon>
        <taxon>Micromonosporaceae</taxon>
        <taxon>Paractinoplanes</taxon>
    </lineage>
</organism>
<dbReference type="InterPro" id="IPR050366">
    <property type="entry name" value="BP-dependent_transpt_permease"/>
</dbReference>
<dbReference type="SUPFAM" id="SSF161098">
    <property type="entry name" value="MetI-like"/>
    <property type="match status" value="1"/>
</dbReference>
<keyword evidence="2 7" id="KW-0813">Transport</keyword>
<feature type="transmembrane region" description="Helical" evidence="7">
    <location>
        <begin position="309"/>
        <end position="332"/>
    </location>
</feature>
<dbReference type="Proteomes" id="UP000598174">
    <property type="component" value="Unassembled WGS sequence"/>
</dbReference>
<feature type="domain" description="ABC transmembrane type-1" evidence="8">
    <location>
        <begin position="123"/>
        <end position="333"/>
    </location>
</feature>
<dbReference type="Gene3D" id="1.10.3720.10">
    <property type="entry name" value="MetI-like"/>
    <property type="match status" value="1"/>
</dbReference>
<evidence type="ECO:0000313" key="10">
    <source>
        <dbReference type="Proteomes" id="UP000598174"/>
    </source>
</evidence>
<evidence type="ECO:0000256" key="5">
    <source>
        <dbReference type="ARBA" id="ARBA00022989"/>
    </source>
</evidence>
<proteinExistence type="inferred from homology"/>
<evidence type="ECO:0000256" key="3">
    <source>
        <dbReference type="ARBA" id="ARBA00022475"/>
    </source>
</evidence>
<name>A0A919J875_9ACTN</name>
<dbReference type="GO" id="GO:0005886">
    <property type="term" value="C:plasma membrane"/>
    <property type="evidence" value="ECO:0007669"/>
    <property type="project" value="UniProtKB-SubCell"/>
</dbReference>
<dbReference type="AlphaFoldDB" id="A0A919J875"/>
<dbReference type="CDD" id="cd06261">
    <property type="entry name" value="TM_PBP2"/>
    <property type="match status" value="1"/>
</dbReference>
<dbReference type="PROSITE" id="PS50928">
    <property type="entry name" value="ABC_TM1"/>
    <property type="match status" value="1"/>
</dbReference>
<evidence type="ECO:0000256" key="4">
    <source>
        <dbReference type="ARBA" id="ARBA00022692"/>
    </source>
</evidence>
<evidence type="ECO:0000256" key="1">
    <source>
        <dbReference type="ARBA" id="ARBA00004651"/>
    </source>
</evidence>
<protein>
    <submittedName>
        <fullName evidence="9">Peptide ABC transporter permease</fullName>
    </submittedName>
</protein>
<dbReference type="InterPro" id="IPR000515">
    <property type="entry name" value="MetI-like"/>
</dbReference>
<evidence type="ECO:0000313" key="9">
    <source>
        <dbReference type="EMBL" id="GIE15102.1"/>
    </source>
</evidence>
<dbReference type="EMBL" id="BOMM01000063">
    <property type="protein sequence ID" value="GIE15102.1"/>
    <property type="molecule type" value="Genomic_DNA"/>
</dbReference>
<accession>A0A919J875</accession>
<keyword evidence="6 7" id="KW-0472">Membrane</keyword>
<keyword evidence="10" id="KW-1185">Reference proteome</keyword>
<dbReference type="Pfam" id="PF00528">
    <property type="entry name" value="BPD_transp_1"/>
    <property type="match status" value="1"/>
</dbReference>
<dbReference type="InterPro" id="IPR025966">
    <property type="entry name" value="OppC_N"/>
</dbReference>
<feature type="transmembrane region" description="Helical" evidence="7">
    <location>
        <begin position="127"/>
        <end position="150"/>
    </location>
</feature>
<gene>
    <name evidence="9" type="ORF">Afe05nite_69420</name>
</gene>